<evidence type="ECO:0000259" key="3">
    <source>
        <dbReference type="PROSITE" id="PS50837"/>
    </source>
</evidence>
<protein>
    <recommendedName>
        <fullName evidence="3">NACHT domain-containing protein</fullName>
    </recommendedName>
</protein>
<evidence type="ECO:0000313" key="5">
    <source>
        <dbReference type="Proteomes" id="UP000051952"/>
    </source>
</evidence>
<dbReference type="PANTHER" id="PTHR46312">
    <property type="entry name" value="NACHT DOMAIN-CONTAINING PROTEIN"/>
    <property type="match status" value="1"/>
</dbReference>
<feature type="compositionally biased region" description="Polar residues" evidence="2">
    <location>
        <begin position="1806"/>
        <end position="1816"/>
    </location>
</feature>
<feature type="domain" description="NACHT" evidence="3">
    <location>
        <begin position="549"/>
        <end position="663"/>
    </location>
</feature>
<dbReference type="Pfam" id="PF05729">
    <property type="entry name" value="NACHT"/>
    <property type="match status" value="1"/>
</dbReference>
<dbReference type="InterPro" id="IPR027417">
    <property type="entry name" value="P-loop_NTPase"/>
</dbReference>
<proteinExistence type="predicted"/>
<name>A0A0S4JIW1_BODSA</name>
<organism evidence="4 5">
    <name type="scientific">Bodo saltans</name>
    <name type="common">Flagellated protozoan</name>
    <dbReference type="NCBI Taxonomy" id="75058"/>
    <lineage>
        <taxon>Eukaryota</taxon>
        <taxon>Discoba</taxon>
        <taxon>Euglenozoa</taxon>
        <taxon>Kinetoplastea</taxon>
        <taxon>Metakinetoplastina</taxon>
        <taxon>Eubodonida</taxon>
        <taxon>Bodonidae</taxon>
        <taxon>Bodo</taxon>
    </lineage>
</organism>
<evidence type="ECO:0000313" key="4">
    <source>
        <dbReference type="EMBL" id="CUG91458.1"/>
    </source>
</evidence>
<feature type="region of interest" description="Disordered" evidence="2">
    <location>
        <begin position="1796"/>
        <end position="1835"/>
    </location>
</feature>
<dbReference type="OrthoDB" id="120976at2759"/>
<dbReference type="Gene3D" id="1.20.920.20">
    <property type="match status" value="1"/>
</dbReference>
<evidence type="ECO:0000256" key="2">
    <source>
        <dbReference type="SAM" id="MobiDB-lite"/>
    </source>
</evidence>
<keyword evidence="1" id="KW-0175">Coiled coil</keyword>
<reference evidence="5" key="1">
    <citation type="submission" date="2015-09" db="EMBL/GenBank/DDBJ databases">
        <authorList>
            <consortium name="Pathogen Informatics"/>
        </authorList>
    </citation>
    <scope>NUCLEOTIDE SEQUENCE [LARGE SCALE GENOMIC DNA]</scope>
    <source>
        <strain evidence="5">Lake Konstanz</strain>
    </source>
</reference>
<feature type="compositionally biased region" description="Basic and acidic residues" evidence="2">
    <location>
        <begin position="1826"/>
        <end position="1835"/>
    </location>
</feature>
<gene>
    <name evidence="4" type="ORF">BSAL_32190</name>
</gene>
<feature type="compositionally biased region" description="Acidic residues" evidence="2">
    <location>
        <begin position="2258"/>
        <end position="2269"/>
    </location>
</feature>
<sequence length="3041" mass="339453">MSRRLAGAVQDGNAQFRVTQMCNTLQDAVMNGDQQNRMAMLKQLLAVDLNDAEIDQPLLIFEILLQTLAMPKAADLDCNNRVEIATHASRYLTIFFVRCGDRVTISLHRFPVPWCGAHLNPSRRHAVALEPRRRRDRSAEGIAADLVDRAIQMLEGELLSRLAALDLLRVAPSLARLSEALEEKGVDSDEIDVPEFDVDDTIETLAATLPNSVDVYWMHGYALMDTLMALCKLGMSVQRISVVLFGGREGAFDPKNKSCIAAYCAHGAGFFDSLNPLSNNWRIREKAVSCLIAAQKQTKNKGLRAAIASVLADRRMLEKDKRVSLILNAPELVTEFNEVLKKDWQERSDVYLTAIGELNAKISEMMGKAEQTTDESERVETQQQIAEAREYLSTMMERMTDVSTQLGKLDTINDKLTEFREEHAKQWQKFEQRFGAEMARLEQRREADQAAVMGKLDQIHAMMAAMQAGGGSNAEPVLQLEEIVAKLKAQYRDQELDMVMTKDRIPLEKIFIQLAVVESNIGGKLSEDTKRHAVPLAQMFRERKRRLVKKVLIVGKAGVGKTTLCKKFTFDWATGALWPQFRFVFVLKFRNVNRQRYAQPDEQHLAHALVREQLSDRGVEHTSALLTAVRDILKNHLEETLIVCDGYDESTDTPPSIIDDLFRCPNVIFTSRPYGIEQIVNRFDLHIENIGFTPVHIKEYVRMFFEALQGGPEGASAARALITFLDTNPNILVTSTVPVNLQLVCSLYLRQRDVFVGGHISIGSLYNKLVEYLIEGYFEREGVADPAAMDQAVRRTCGKIAFEGLNNSHVVLPNRLLTAAVLEEPLFEKKLVNLFTVGLIKPAIEGKHVPLWKQDGFFLHLTFQEFFAATWLAAHMSTAERHAWLRANKFTPRLSLTICFTMSILMIEGRTDEIVDAFGAIMEAPVDEARLVQSLLVLRAFDELSVAVIRRVEDATKAASFAMRLMGDVIRRGESDAVGHVADFMESTSLITGAPEIAGSLDAVLGDPRSSDAASRVLLAMGKYYPTHPVTLRAYVASLGLFQEAGTPKQIRTIVGAAVSSGKMERFVSLVRHHRDDKAVFEYILTTAAKSTLLILGLMKPLLVGASIHRDMRAAALIRDTLARNTTTTLEQHVYYDETDDWQARFESRASGTIVDSGAADPFASRRQEWESKPSVVPKLDFVNDVILREVLDAFGRERNPSMQKALLKVVGPDAALKEIEQAWTALGDDALDEALIRVHFEHHFDDGDNSFVSRCIACRMEGFTASEGLRQYWSFFVCHDALSSSWTSVQKHCPPALAQWLVAQVLRKLDRIVGLSRAPATALIEELSNVFTSPRDACDDAAALAYTNLLDASHRLRSLLTEICGPEEVAARLERLSAAAPTPNHALALKYQMWVVWCSEFNDRDTLPGVVATLTELNDAFQYRKAAPRSDPNDELDPELRLTRSNADRWSMFIELLSMPVASHTAVTEHDLRIVYLGLIIRRDPRVLDGFGNDESAGRLLKKVESILVKHPQWHGSFRVWRGHAARYRQRNERSDIGSGACGQCRAVIRRHWSHQTQRLPVAGLLRVNALRPQLIPRLLDMAQHKELTNTAMQLLFDGNVSPLEARSILLRIVEIVPRLGGFVGFTGTNYLHRVAFSLHHQHSNHLEVTAVLDNAQSSRSMILRSFAKEIAPPLAWNPEAGPIAVDHYTAAVATSLDQPLAFIQKQLIDAIQSQDELLQTALATAAGRLCEQSAHLLDTLATEAPLASLFVLPALSKTWRSDRKLHRTAITQYQRVVASSTVAERQATTSNVSLVFDVDDDGTTNEPAESSNLNHENDDDEDAPKEANNEESELKSFPFLRAVAIQLYGGPSIKADAKLSNISELLPLISMSTSDLFHTLLTFLAAEGMEGTLVQTFDDINEQHWFFFENSPDRKLPDECFPLWISALAHPNLGDQKLHMGAKVLTDAMLRKNAPLLNRLMAAAGEVEDSNTLAALVEAVPELLATLTTFLNSRNTDVIFNAAKTTQKWDLLLLMSPSCFKHTPLTVAALPRVAGGEDVITLEDSLVCLDAAPALVSEWSVRGIGRSAFLALMPVGCDAAGFSVGRDPAVFPYVVRALAQMLADDNSEEAKQNFMVNLQANRALCTAMSDLAKRGGGTNVTAEATRADGAGMLPTLSTKHLSMLFNESSAPEWREWPDVAPPLSRDHGNPDLFALLAEPFSLTSIIHRYAVIARQRASNFLHISQDYVKGIQSIKHHLSNGTVYRSDDNADVVDNKDDDDDDYDDDDDDGVIEELLHPQLLPGDDHFYAVYIVELFCKAYGLMLCDKCITMMKTPGNVVEQNLGTRFAASDVLPVLFSKACSSCTGQLGQILTSIRKTPMEPSFHVIQRFFESWALNEPATLHRFILSHIEKLKNALRSKDTPSAAELVEQLSSVADSFDNVRDVEGASSQSAAGGGRQQQNWKLWYNSILTVANKAPPSIEVDYRATLFWLFRDVMNSNYLGADGVALATSNDPRLDHFLHFIANVVFKTDALSEMISASVADSPETARRLVERMIAIDAASAYNATSTFIDQEQGTNEIDFEEENHMLMYQLVDRPEFDVEDIPLPTGEGIVVDLSPEIVKKMKENGAEVTWDLVMNKAVSIAHNSGTKQMLNELRSYSSPPQAVMHVMETVAALILRQPVTGWVLVRRALQDTNTFLSRFTDPTFVTLALATASIPSSFARFHRPGNVASFGKLIEDLADWCDLVHKYCTKTMELIDARRRAIEIASQGAIQLRKVKESLYRIIDLPDGYLDFIRDSTRAAQIDAATKAADLLNKAATTFLKNQCSSEWKSFLAGPLNPPKGLQHIATILAKIFCGRHIKVWSSLRIFLMGISVSEYLGQHSVGKFYSESMMLFLKQELDSDEWKSSVAESEGVLQFPNHIDRILRQVLHYWEQAEPLLSYHRQEVDDKQQRKLKEREEKRNQRVNTLMYSMWIWPVAPEDFRQRQVNLFPIRTVLDAVANAHKANKTLLETWLKDAAATICRAQQRALVFHKDTPNVFTFTEDNAVVEYTATFEV</sequence>
<dbReference type="VEuPathDB" id="TriTrypDB:BSAL_32190"/>
<evidence type="ECO:0000256" key="1">
    <source>
        <dbReference type="SAM" id="Coils"/>
    </source>
</evidence>
<dbReference type="EMBL" id="CYKH01001927">
    <property type="protein sequence ID" value="CUG91458.1"/>
    <property type="molecule type" value="Genomic_DNA"/>
</dbReference>
<keyword evidence="5" id="KW-1185">Reference proteome</keyword>
<dbReference type="Proteomes" id="UP000051952">
    <property type="component" value="Unassembled WGS sequence"/>
</dbReference>
<dbReference type="PANTHER" id="PTHR46312:SF2">
    <property type="entry name" value="NUCLEOTIDE-BINDING OLIGOMERIZATION DOMAIN-CONTAINING PROTEIN 2-LIKE"/>
    <property type="match status" value="1"/>
</dbReference>
<dbReference type="PROSITE" id="PS50837">
    <property type="entry name" value="NACHT"/>
    <property type="match status" value="1"/>
</dbReference>
<dbReference type="SUPFAM" id="SSF52540">
    <property type="entry name" value="P-loop containing nucleoside triphosphate hydrolases"/>
    <property type="match status" value="1"/>
</dbReference>
<accession>A0A0S4JIW1</accession>
<feature type="region of interest" description="Disordered" evidence="2">
    <location>
        <begin position="2247"/>
        <end position="2269"/>
    </location>
</feature>
<dbReference type="Gene3D" id="3.40.50.300">
    <property type="entry name" value="P-loop containing nucleotide triphosphate hydrolases"/>
    <property type="match status" value="1"/>
</dbReference>
<dbReference type="InterPro" id="IPR007111">
    <property type="entry name" value="NACHT_NTPase"/>
</dbReference>
<feature type="coiled-coil region" evidence="1">
    <location>
        <begin position="355"/>
        <end position="389"/>
    </location>
</feature>